<dbReference type="InterPro" id="IPR027417">
    <property type="entry name" value="P-loop_NTPase"/>
</dbReference>
<dbReference type="PANTHER" id="PTHR32309">
    <property type="entry name" value="TYROSINE-PROTEIN KINASE"/>
    <property type="match status" value="1"/>
</dbReference>
<keyword evidence="10" id="KW-1185">Reference proteome</keyword>
<evidence type="ECO:0000256" key="4">
    <source>
        <dbReference type="ARBA" id="ARBA00022840"/>
    </source>
</evidence>
<evidence type="ECO:0000256" key="5">
    <source>
        <dbReference type="ARBA" id="ARBA00023137"/>
    </source>
</evidence>
<keyword evidence="7" id="KW-0812">Transmembrane</keyword>
<dbReference type="CDD" id="cd05387">
    <property type="entry name" value="BY-kinase"/>
    <property type="match status" value="1"/>
</dbReference>
<dbReference type="InterPro" id="IPR050445">
    <property type="entry name" value="Bact_polysacc_biosynth/exp"/>
</dbReference>
<gene>
    <name evidence="9" type="ORF">PQO03_16685</name>
</gene>
<keyword evidence="7" id="KW-1133">Transmembrane helix</keyword>
<dbReference type="SUPFAM" id="SSF52540">
    <property type="entry name" value="P-loop containing nucleoside triphosphate hydrolases"/>
    <property type="match status" value="1"/>
</dbReference>
<evidence type="ECO:0000256" key="3">
    <source>
        <dbReference type="ARBA" id="ARBA00022777"/>
    </source>
</evidence>
<protein>
    <submittedName>
        <fullName evidence="9">AAA family ATPase</fullName>
    </submittedName>
</protein>
<evidence type="ECO:0000256" key="7">
    <source>
        <dbReference type="SAM" id="Phobius"/>
    </source>
</evidence>
<dbReference type="PANTHER" id="PTHR32309:SF31">
    <property type="entry name" value="CAPSULAR EXOPOLYSACCHARIDE FAMILY"/>
    <property type="match status" value="1"/>
</dbReference>
<reference evidence="9 10" key="1">
    <citation type="submission" date="2023-02" db="EMBL/GenBank/DDBJ databases">
        <title>Genome sequence of Lentisphaera profundi SAORIC-696.</title>
        <authorList>
            <person name="Kim e."/>
            <person name="Cho J.-C."/>
            <person name="Choi A."/>
            <person name="Kang I."/>
        </authorList>
    </citation>
    <scope>NUCLEOTIDE SEQUENCE [LARGE SCALE GENOMIC DNA]</scope>
    <source>
        <strain evidence="9 10">SAORIC-696</strain>
    </source>
</reference>
<dbReference type="Proteomes" id="UP001214250">
    <property type="component" value="Chromosome 2"/>
</dbReference>
<dbReference type="EMBL" id="CP117812">
    <property type="protein sequence ID" value="WDE97465.1"/>
    <property type="molecule type" value="Genomic_DNA"/>
</dbReference>
<evidence type="ECO:0000313" key="10">
    <source>
        <dbReference type="Proteomes" id="UP001214250"/>
    </source>
</evidence>
<feature type="domain" description="AAA" evidence="8">
    <location>
        <begin position="542"/>
        <end position="673"/>
    </location>
</feature>
<dbReference type="Pfam" id="PF13614">
    <property type="entry name" value="AAA_31"/>
    <property type="match status" value="1"/>
</dbReference>
<keyword evidence="3" id="KW-0418">Kinase</keyword>
<keyword evidence="6" id="KW-0175">Coiled coil</keyword>
<dbReference type="InterPro" id="IPR025669">
    <property type="entry name" value="AAA_dom"/>
</dbReference>
<name>A0ABY7VW97_9BACT</name>
<feature type="transmembrane region" description="Helical" evidence="7">
    <location>
        <begin position="445"/>
        <end position="467"/>
    </location>
</feature>
<dbReference type="Gene3D" id="3.40.50.300">
    <property type="entry name" value="P-loop containing nucleotide triphosphate hydrolases"/>
    <property type="match status" value="1"/>
</dbReference>
<dbReference type="InterPro" id="IPR005702">
    <property type="entry name" value="Wzc-like_C"/>
</dbReference>
<feature type="transmembrane region" description="Helical" evidence="7">
    <location>
        <begin position="48"/>
        <end position="66"/>
    </location>
</feature>
<keyword evidence="2" id="KW-0547">Nucleotide-binding</keyword>
<evidence type="ECO:0000256" key="6">
    <source>
        <dbReference type="SAM" id="Coils"/>
    </source>
</evidence>
<keyword evidence="1" id="KW-0808">Transferase</keyword>
<sequence length="728" mass="83311">MMWEKFMLSKSKSIGENRNGYIMNQDPNKNEFSQEIELLQYAKVLLHYWWFIGPISLIGAGVMMVYSMTLPKKYRAECRFEIFENQAIQIAGDINNSNYNYWDKNPMDKHMIMLRSSKLNGVIREEVLNQFPGLKNINLTSFTINLDPVEGADDDIIDISIDSYSKEASLQYLKLLIAGYEKLRISSNSSEVETTKNSMQSKVEDLDTQINTVEKEIVAFKTRNNFVFVSTKIEFDQKYIAELLENANKNQFALDILKPELDRLKDNPELANEVFDQLIEIVSQNNSRYSMTQTGLEQDIQQWKDRQLSKYRIEAQLKIMLKKYKLSHPKVTSLTDQLEIVEVEQDVFRKNIFSSLKGRIKTLEAQNKNYLIRADQIEDTFGQNAGVISQLESYVKQQQRLSDLRNSLHETIVALSGSGGDKYFTRMMREPFMIGGAVWPQQSKYIIKGFLVCFSISSALILLNFFLKIKRFNFSRISRENQLPCLATIPHFPAKLTKKNPFFLNEVPKSSVLAESYRSLRLFMEKNMTGKIVIFTSFGPSEGKTSTSLNTALCCSWTDKKTLLIDGDFRRATLRKVFENASKEGLMDHLKSSGKAIDEYIIKNAIGALDYLPAGSADEFITELIDGKKIKESFMQLREVYDLIIIDTAPAVRVIDTVHLAEITDSTVIVVRAGKTLAPNVSATVKRLPKDKLLGFVVNDFKSNDIKFTGSDQATHGYGYTYNYNKEY</sequence>
<keyword evidence="7" id="KW-0472">Membrane</keyword>
<evidence type="ECO:0000256" key="1">
    <source>
        <dbReference type="ARBA" id="ARBA00022679"/>
    </source>
</evidence>
<dbReference type="RefSeq" id="WP_274151870.1">
    <property type="nucleotide sequence ID" value="NZ_CP117812.1"/>
</dbReference>
<proteinExistence type="predicted"/>
<feature type="coiled-coil region" evidence="6">
    <location>
        <begin position="196"/>
        <end position="223"/>
    </location>
</feature>
<keyword evidence="5" id="KW-0829">Tyrosine-protein kinase</keyword>
<evidence type="ECO:0000313" key="9">
    <source>
        <dbReference type="EMBL" id="WDE97465.1"/>
    </source>
</evidence>
<organism evidence="9 10">
    <name type="scientific">Lentisphaera profundi</name>
    <dbReference type="NCBI Taxonomy" id="1658616"/>
    <lineage>
        <taxon>Bacteria</taxon>
        <taxon>Pseudomonadati</taxon>
        <taxon>Lentisphaerota</taxon>
        <taxon>Lentisphaeria</taxon>
        <taxon>Lentisphaerales</taxon>
        <taxon>Lentisphaeraceae</taxon>
        <taxon>Lentisphaera</taxon>
    </lineage>
</organism>
<accession>A0ABY7VW97</accession>
<evidence type="ECO:0000259" key="8">
    <source>
        <dbReference type="Pfam" id="PF13614"/>
    </source>
</evidence>
<keyword evidence="4" id="KW-0067">ATP-binding</keyword>
<evidence type="ECO:0000256" key="2">
    <source>
        <dbReference type="ARBA" id="ARBA00022741"/>
    </source>
</evidence>